<keyword evidence="6" id="KW-1185">Reference proteome</keyword>
<evidence type="ECO:0000313" key="5">
    <source>
        <dbReference type="Ensembl" id="ENSSPUP00000008212.1"/>
    </source>
</evidence>
<dbReference type="Proteomes" id="UP000694392">
    <property type="component" value="Unplaced"/>
</dbReference>
<evidence type="ECO:0000256" key="3">
    <source>
        <dbReference type="SAM" id="Phobius"/>
    </source>
</evidence>
<dbReference type="InterPro" id="IPR001304">
    <property type="entry name" value="C-type_lectin-like"/>
</dbReference>
<dbReference type="InterPro" id="IPR016187">
    <property type="entry name" value="CTDL_fold"/>
</dbReference>
<dbReference type="InterPro" id="IPR016186">
    <property type="entry name" value="C-type_lectin-like/link_sf"/>
</dbReference>
<dbReference type="AlphaFoldDB" id="A0A8D0GPE3"/>
<dbReference type="InterPro" id="IPR050111">
    <property type="entry name" value="C-type_lectin/snaclec_domain"/>
</dbReference>
<dbReference type="Pfam" id="PF00059">
    <property type="entry name" value="Lectin_C"/>
    <property type="match status" value="3"/>
</dbReference>
<dbReference type="SMART" id="SM00034">
    <property type="entry name" value="CLECT"/>
    <property type="match status" value="3"/>
</dbReference>
<dbReference type="FunFam" id="3.10.100.10:FF:000027">
    <property type="entry name" value="Mannose receptor, C type 1"/>
    <property type="match status" value="1"/>
</dbReference>
<dbReference type="PROSITE" id="PS50041">
    <property type="entry name" value="C_TYPE_LECTIN_2"/>
    <property type="match status" value="3"/>
</dbReference>
<feature type="domain" description="C-type lectin" evidence="4">
    <location>
        <begin position="212"/>
        <end position="323"/>
    </location>
</feature>
<keyword evidence="3" id="KW-0472">Membrane</keyword>
<keyword evidence="3" id="KW-0812">Transmembrane</keyword>
<keyword evidence="3" id="KW-1133">Transmembrane helix</keyword>
<feature type="region of interest" description="Disordered" evidence="2">
    <location>
        <begin position="551"/>
        <end position="570"/>
    </location>
</feature>
<feature type="domain" description="C-type lectin" evidence="4">
    <location>
        <begin position="12"/>
        <end position="128"/>
    </location>
</feature>
<evidence type="ECO:0000256" key="2">
    <source>
        <dbReference type="SAM" id="MobiDB-lite"/>
    </source>
</evidence>
<accession>A0A8D0GPE3</accession>
<name>A0A8D0GPE3_SPHPU</name>
<feature type="domain" description="C-type lectin" evidence="4">
    <location>
        <begin position="352"/>
        <end position="459"/>
    </location>
</feature>
<dbReference type="FunFam" id="3.10.100.10:FF:000030">
    <property type="entry name" value="Mannose receptor C-type 1"/>
    <property type="match status" value="1"/>
</dbReference>
<sequence>MYTNIEDGWILYDYKQYYFSNTTLPMEKARKICKESSGDLVVINSETERKFLFNYNFRYGKKNNLYIGLTVSLDRKFSWLDGSPVDYVAWAPNEPNFKNEDENCVVMYDKSGFWNDINCGVRNGFVCERHNNSMRPTVIPTSPTPLGGCPEHWLLFHNKGNCVVMTKKSINQAGQWKNTKCDYTKSYVCQKSTDPEFYHSQATILFSGFASYGDSSYSLVPIKMTWKEARKNCQSEVSELASILDPYANSFLWLQVLDYGKPVWIGLNSNVSANKYKWIDGWEMEYTRWGRGEPTEKTTCVYLDLDGDWKTGACNQSYYSVCKRSDVIPPTDHPLAAGRCSTSENDQDWIPFRGHCYHLSSDRKSWSSAAMKCQRLDANLVSIKDSAELEFLMKRMEPLTPYPPEVWIGFVQDVDGKWLWLDKTAVDFVNWKKEEPRSSSAFCSAMDSHDGSWISTNCDYYYEKRFICKKPKIPQAEPTVMFLENNEVENKFISSAYFLTGMVVILIFLVLLGIGVAAHFFSCQRHRRKATSMAATFENVMYCSNDGPPEAVESKDPKATNVDENEHCPL</sequence>
<dbReference type="Ensembl" id="ENSSPUT00000008763.1">
    <property type="protein sequence ID" value="ENSSPUP00000008212.1"/>
    <property type="gene ID" value="ENSSPUG00000006352.1"/>
</dbReference>
<dbReference type="FunFam" id="3.10.100.10:FF:000031">
    <property type="entry name" value="macrophage mannose receptor 1"/>
    <property type="match status" value="1"/>
</dbReference>
<proteinExistence type="predicted"/>
<evidence type="ECO:0000313" key="6">
    <source>
        <dbReference type="Proteomes" id="UP000694392"/>
    </source>
</evidence>
<organism evidence="5 6">
    <name type="scientific">Sphenodon punctatus</name>
    <name type="common">Tuatara</name>
    <name type="synonym">Hatteria punctata</name>
    <dbReference type="NCBI Taxonomy" id="8508"/>
    <lineage>
        <taxon>Eukaryota</taxon>
        <taxon>Metazoa</taxon>
        <taxon>Chordata</taxon>
        <taxon>Craniata</taxon>
        <taxon>Vertebrata</taxon>
        <taxon>Euteleostomi</taxon>
        <taxon>Lepidosauria</taxon>
        <taxon>Sphenodontia</taxon>
        <taxon>Sphenodontidae</taxon>
        <taxon>Sphenodon</taxon>
    </lineage>
</organism>
<reference evidence="5" key="1">
    <citation type="submission" date="2025-08" db="UniProtKB">
        <authorList>
            <consortium name="Ensembl"/>
        </authorList>
    </citation>
    <scope>IDENTIFICATION</scope>
</reference>
<evidence type="ECO:0000259" key="4">
    <source>
        <dbReference type="PROSITE" id="PS50041"/>
    </source>
</evidence>
<dbReference type="InterPro" id="IPR018378">
    <property type="entry name" value="C-type_lectin_CS"/>
</dbReference>
<evidence type="ECO:0000256" key="1">
    <source>
        <dbReference type="ARBA" id="ARBA00023157"/>
    </source>
</evidence>
<keyword evidence="1" id="KW-1015">Disulfide bond</keyword>
<protein>
    <recommendedName>
        <fullName evidence="4">C-type lectin domain-containing protein</fullName>
    </recommendedName>
</protein>
<dbReference type="CDD" id="cd00037">
    <property type="entry name" value="CLECT"/>
    <property type="match status" value="3"/>
</dbReference>
<dbReference type="Gene3D" id="3.10.100.10">
    <property type="entry name" value="Mannose-Binding Protein A, subunit A"/>
    <property type="match status" value="3"/>
</dbReference>
<feature type="transmembrane region" description="Helical" evidence="3">
    <location>
        <begin position="496"/>
        <end position="521"/>
    </location>
</feature>
<dbReference type="GeneTree" id="ENSGT01050000244842"/>
<dbReference type="PROSITE" id="PS00615">
    <property type="entry name" value="C_TYPE_LECTIN_1"/>
    <property type="match status" value="1"/>
</dbReference>
<dbReference type="PANTHER" id="PTHR22803">
    <property type="entry name" value="MANNOSE, PHOSPHOLIPASE, LECTIN RECEPTOR RELATED"/>
    <property type="match status" value="1"/>
</dbReference>
<dbReference type="SUPFAM" id="SSF56436">
    <property type="entry name" value="C-type lectin-like"/>
    <property type="match status" value="4"/>
</dbReference>
<reference evidence="5" key="2">
    <citation type="submission" date="2025-09" db="UniProtKB">
        <authorList>
            <consortium name="Ensembl"/>
        </authorList>
    </citation>
    <scope>IDENTIFICATION</scope>
</reference>